<protein>
    <submittedName>
        <fullName evidence="2">Uncharacterized protein</fullName>
    </submittedName>
</protein>
<keyword evidence="3" id="KW-1185">Reference proteome</keyword>
<feature type="compositionally biased region" description="Polar residues" evidence="1">
    <location>
        <begin position="1"/>
        <end position="11"/>
    </location>
</feature>
<feature type="region of interest" description="Disordered" evidence="1">
    <location>
        <begin position="1"/>
        <end position="45"/>
    </location>
</feature>
<feature type="compositionally biased region" description="Polar residues" evidence="1">
    <location>
        <begin position="23"/>
        <end position="38"/>
    </location>
</feature>
<name>A0A4Y2M7R4_ARAVE</name>
<comment type="caution">
    <text evidence="2">The sequence shown here is derived from an EMBL/GenBank/DDBJ whole genome shotgun (WGS) entry which is preliminary data.</text>
</comment>
<sequence length="88" mass="10111">MSHSNFKPNSVSHRKIMSLHRNPGTSERPSATKQNTDTVADPHLERPMLRHLLLSRGYDQSSEMGPESPTSFTIAHREARFYILYGRF</sequence>
<proteinExistence type="predicted"/>
<evidence type="ECO:0000256" key="1">
    <source>
        <dbReference type="SAM" id="MobiDB-lite"/>
    </source>
</evidence>
<dbReference type="AlphaFoldDB" id="A0A4Y2M7R4"/>
<dbReference type="Proteomes" id="UP000499080">
    <property type="component" value="Unassembled WGS sequence"/>
</dbReference>
<gene>
    <name evidence="2" type="ORF">AVEN_71594_1</name>
</gene>
<dbReference type="EMBL" id="BGPR01006959">
    <property type="protein sequence ID" value="GBN23148.1"/>
    <property type="molecule type" value="Genomic_DNA"/>
</dbReference>
<evidence type="ECO:0000313" key="3">
    <source>
        <dbReference type="Proteomes" id="UP000499080"/>
    </source>
</evidence>
<organism evidence="2 3">
    <name type="scientific">Araneus ventricosus</name>
    <name type="common">Orbweaver spider</name>
    <name type="synonym">Epeira ventricosa</name>
    <dbReference type="NCBI Taxonomy" id="182803"/>
    <lineage>
        <taxon>Eukaryota</taxon>
        <taxon>Metazoa</taxon>
        <taxon>Ecdysozoa</taxon>
        <taxon>Arthropoda</taxon>
        <taxon>Chelicerata</taxon>
        <taxon>Arachnida</taxon>
        <taxon>Araneae</taxon>
        <taxon>Araneomorphae</taxon>
        <taxon>Entelegynae</taxon>
        <taxon>Araneoidea</taxon>
        <taxon>Araneidae</taxon>
        <taxon>Araneus</taxon>
    </lineage>
</organism>
<reference evidence="2 3" key="1">
    <citation type="journal article" date="2019" name="Sci. Rep.">
        <title>Orb-weaving spider Araneus ventricosus genome elucidates the spidroin gene catalogue.</title>
        <authorList>
            <person name="Kono N."/>
            <person name="Nakamura H."/>
            <person name="Ohtoshi R."/>
            <person name="Moran D.A.P."/>
            <person name="Shinohara A."/>
            <person name="Yoshida Y."/>
            <person name="Fujiwara M."/>
            <person name="Mori M."/>
            <person name="Tomita M."/>
            <person name="Arakawa K."/>
        </authorList>
    </citation>
    <scope>NUCLEOTIDE SEQUENCE [LARGE SCALE GENOMIC DNA]</scope>
</reference>
<accession>A0A4Y2M7R4</accession>
<evidence type="ECO:0000313" key="2">
    <source>
        <dbReference type="EMBL" id="GBN23148.1"/>
    </source>
</evidence>